<dbReference type="PANTHER" id="PTHR12109">
    <property type="entry name" value="RING FINGER PROTEIN 141-RELATED"/>
    <property type="match status" value="1"/>
</dbReference>
<dbReference type="STRING" id="418985.A0A1V9XZ22"/>
<comment type="caution">
    <text evidence="7">The sequence shown here is derived from an EMBL/GenBank/DDBJ whole genome shotgun (WGS) entry which is preliminary data.</text>
</comment>
<organism evidence="7 8">
    <name type="scientific">Tropilaelaps mercedesae</name>
    <dbReference type="NCBI Taxonomy" id="418985"/>
    <lineage>
        <taxon>Eukaryota</taxon>
        <taxon>Metazoa</taxon>
        <taxon>Ecdysozoa</taxon>
        <taxon>Arthropoda</taxon>
        <taxon>Chelicerata</taxon>
        <taxon>Arachnida</taxon>
        <taxon>Acari</taxon>
        <taxon>Parasitiformes</taxon>
        <taxon>Mesostigmata</taxon>
        <taxon>Gamasina</taxon>
        <taxon>Dermanyssoidea</taxon>
        <taxon>Laelapidae</taxon>
        <taxon>Tropilaelaps</taxon>
    </lineage>
</organism>
<keyword evidence="8" id="KW-1185">Reference proteome</keyword>
<proteinExistence type="predicted"/>
<dbReference type="InterPro" id="IPR013083">
    <property type="entry name" value="Znf_RING/FYVE/PHD"/>
</dbReference>
<dbReference type="Gene3D" id="3.30.40.10">
    <property type="entry name" value="Zinc/RING finger domain, C3HC4 (zinc finger)"/>
    <property type="match status" value="1"/>
</dbReference>
<dbReference type="InterPro" id="IPR047126">
    <property type="entry name" value="RNF141-like"/>
</dbReference>
<evidence type="ECO:0000256" key="5">
    <source>
        <dbReference type="PROSITE-ProRule" id="PRU00175"/>
    </source>
</evidence>
<evidence type="ECO:0000256" key="3">
    <source>
        <dbReference type="ARBA" id="ARBA00022771"/>
    </source>
</evidence>
<evidence type="ECO:0000256" key="1">
    <source>
        <dbReference type="ARBA" id="ARBA00022017"/>
    </source>
</evidence>
<dbReference type="Pfam" id="PF13920">
    <property type="entry name" value="zf-C3HC4_3"/>
    <property type="match status" value="1"/>
</dbReference>
<dbReference type="OrthoDB" id="1630758at2759"/>
<sequence>MGAVQSSSGSIAAGGTPMAREIKQLRMMATLARDDVAKMVIEVNDAGLDLGGREVNVEVVGYSDDQLLWRTGIRFRCTVQDLQSGEKLTKEINLRQFITVYHNVMISKKLFTMPTPAIQPSQLKHRTQALPSPPTGMCRISVLHSDHSEQGNQTEEWEEDDHLCCVCLERERQISLPCAHSFCPSCIHEWQLRSNSCPLCREESTVEEQWILEDGPDLTEMDKELRTTLVNLLRSP</sequence>
<accession>A0A1V9XZ22</accession>
<dbReference type="CDD" id="cd16545">
    <property type="entry name" value="RING-HC_RNF141"/>
    <property type="match status" value="1"/>
</dbReference>
<dbReference type="InterPro" id="IPR043400">
    <property type="entry name" value="RING-HC_RNF141"/>
</dbReference>
<evidence type="ECO:0000259" key="6">
    <source>
        <dbReference type="PROSITE" id="PS50089"/>
    </source>
</evidence>
<keyword evidence="3 5" id="KW-0863">Zinc-finger</keyword>
<evidence type="ECO:0000313" key="8">
    <source>
        <dbReference type="Proteomes" id="UP000192247"/>
    </source>
</evidence>
<dbReference type="EMBL" id="MNPL01001859">
    <property type="protein sequence ID" value="OQR78746.1"/>
    <property type="molecule type" value="Genomic_DNA"/>
</dbReference>
<evidence type="ECO:0000256" key="2">
    <source>
        <dbReference type="ARBA" id="ARBA00022723"/>
    </source>
</evidence>
<evidence type="ECO:0000256" key="4">
    <source>
        <dbReference type="ARBA" id="ARBA00022833"/>
    </source>
</evidence>
<dbReference type="SMART" id="SM00184">
    <property type="entry name" value="RING"/>
    <property type="match status" value="1"/>
</dbReference>
<dbReference type="Proteomes" id="UP000192247">
    <property type="component" value="Unassembled WGS sequence"/>
</dbReference>
<keyword evidence="2" id="KW-0479">Metal-binding</keyword>
<dbReference type="PROSITE" id="PS50089">
    <property type="entry name" value="ZF_RING_2"/>
    <property type="match status" value="1"/>
</dbReference>
<dbReference type="GO" id="GO:0008270">
    <property type="term" value="F:zinc ion binding"/>
    <property type="evidence" value="ECO:0007669"/>
    <property type="project" value="UniProtKB-KW"/>
</dbReference>
<reference evidence="7 8" key="1">
    <citation type="journal article" date="2017" name="Gigascience">
        <title>Draft genome of the honey bee ectoparasitic mite, Tropilaelaps mercedesae, is shaped by the parasitic life history.</title>
        <authorList>
            <person name="Dong X."/>
            <person name="Armstrong S.D."/>
            <person name="Xia D."/>
            <person name="Makepeace B.L."/>
            <person name="Darby A.C."/>
            <person name="Kadowaki T."/>
        </authorList>
    </citation>
    <scope>NUCLEOTIDE SEQUENCE [LARGE SCALE GENOMIC DNA]</scope>
    <source>
        <strain evidence="7">Wuxi-XJTLU</strain>
    </source>
</reference>
<dbReference type="PROSITE" id="PS00518">
    <property type="entry name" value="ZF_RING_1"/>
    <property type="match status" value="1"/>
</dbReference>
<feature type="domain" description="RING-type" evidence="6">
    <location>
        <begin position="164"/>
        <end position="201"/>
    </location>
</feature>
<dbReference type="AlphaFoldDB" id="A0A1V9XZ22"/>
<dbReference type="InParanoid" id="A0A1V9XZ22"/>
<evidence type="ECO:0000313" key="7">
    <source>
        <dbReference type="EMBL" id="OQR78746.1"/>
    </source>
</evidence>
<gene>
    <name evidence="7" type="ORF">BIW11_06207</name>
</gene>
<dbReference type="InterPro" id="IPR001841">
    <property type="entry name" value="Znf_RING"/>
</dbReference>
<name>A0A1V9XZ22_9ACAR</name>
<protein>
    <recommendedName>
        <fullName evidence="1">RING finger protein 141</fullName>
    </recommendedName>
</protein>
<keyword evidence="4" id="KW-0862">Zinc</keyword>
<dbReference type="InterPro" id="IPR017907">
    <property type="entry name" value="Znf_RING_CS"/>
</dbReference>
<dbReference type="SUPFAM" id="SSF57850">
    <property type="entry name" value="RING/U-box"/>
    <property type="match status" value="1"/>
</dbReference>